<dbReference type="EMBL" id="CP155620">
    <property type="protein sequence ID" value="XBJ29444.1"/>
    <property type="molecule type" value="Genomic_DNA"/>
</dbReference>
<feature type="domain" description="DUF7494" evidence="1">
    <location>
        <begin position="17"/>
        <end position="130"/>
    </location>
</feature>
<dbReference type="AlphaFoldDB" id="A0AAU7E9B6"/>
<name>A0AAU7E9B6_9BACT</name>
<gene>
    <name evidence="2" type="ORF">AAH949_01005</name>
</gene>
<dbReference type="Pfam" id="PF24323">
    <property type="entry name" value="DUF7494"/>
    <property type="match status" value="1"/>
</dbReference>
<keyword evidence="2" id="KW-0966">Cell projection</keyword>
<protein>
    <submittedName>
        <fullName evidence="2">Flagellar protein</fullName>
    </submittedName>
</protein>
<reference evidence="2" key="1">
    <citation type="submission" date="2024-05" db="EMBL/GenBank/DDBJ databases">
        <title>Campylobacter coli isolated from environmental waters in Slovenia.</title>
        <authorList>
            <person name="Zautner A.E."/>
            <person name="Bunk B."/>
            <person name="Riedel T."/>
            <person name="Sproeer C."/>
        </authorList>
    </citation>
    <scope>NUCLEOTIDE SEQUENCE</scope>
    <source>
        <strain evidence="2">CCS1377</strain>
    </source>
</reference>
<dbReference type="SUPFAM" id="SSF48452">
    <property type="entry name" value="TPR-like"/>
    <property type="match status" value="1"/>
</dbReference>
<organism evidence="2">
    <name type="scientific">Campylobacter sp. CCS1377</name>
    <dbReference type="NCBI Taxonomy" id="3158229"/>
    <lineage>
        <taxon>Bacteria</taxon>
        <taxon>Pseudomonadati</taxon>
        <taxon>Campylobacterota</taxon>
        <taxon>Epsilonproteobacteria</taxon>
        <taxon>Campylobacterales</taxon>
        <taxon>Campylobacteraceae</taxon>
        <taxon>Campylobacter</taxon>
    </lineage>
</organism>
<proteinExistence type="predicted"/>
<keyword evidence="2" id="KW-0969">Cilium</keyword>
<keyword evidence="2" id="KW-0282">Flagellum</keyword>
<sequence length="790" mass="92514">MRVLILICISFIYLFGFDLVLNTGRENNSTFAILHLKNDKEFSCKELVVDGKSHFQCDILGNIEREFQNQKFDYFDLEFKKQNDNLQILIYPKIEAKMYILDPELYAKTDVKNTKNINTSKNFTFVFSEKIDFVDERDGLNFDIKFPHEILPSIGALDLESNPVVIPQSADINTYVRIKNEYEKSNYLQVISDAQNAINRYSGSIFMSEFILYKLRAQNKLYTYNDEDKDQAVLEAMLEESKNWMRTFTSDKNFPEILYLSMRAYMGLSQKNNVDYVIGILKNEHAGNYFSELALLDYAEYLYHLGKKEEGMLLNEQIYYQSQNKDLASRAGAFLAKYYIEKKDYSKAISFINLIFEANPAYFVQDKNRALDLAELLSMHKLYNLSSAIYEKVFLDLKTIDPEYEKTLKNLALDLSQTARHQDAKKYLDLYVEEFMDGEFITEIKEASDRIFFDTADNNSTLLHERYTQLREQYNNEISQRALSEDVKLYFNEGNYSKVLEFKDLIDQSQNPDDKGYLSKAAINSLNAELSKDECIKATDLYLRFESYGIIQGIDGKKHMLECLLRTSKIDKAKEYIEKNYNEDSIYYGLQKANLLLDDKKYQQVLDLSTQILNSRILKSDEEKFKALKLKFLAYLRMDDYNNAIKSLMRLEKFPMNYEMVELYNEFVTYCKDKNLQTSILTYATKAIDYQNLKGVNLFSPQLEFTYLDALYKAQRYDEALLVLKDLIKIKNLNADEKARIFYTQALVYEKLANLNAQKQSLQQCLDLNSTSNWKNLCQDKNQLLIDKNL</sequence>
<accession>A0AAU7E9B6</accession>
<dbReference type="InterPro" id="IPR055917">
    <property type="entry name" value="DUF7494"/>
</dbReference>
<evidence type="ECO:0000259" key="1">
    <source>
        <dbReference type="Pfam" id="PF24323"/>
    </source>
</evidence>
<dbReference type="Gene3D" id="1.25.40.10">
    <property type="entry name" value="Tetratricopeptide repeat domain"/>
    <property type="match status" value="1"/>
</dbReference>
<dbReference type="InterPro" id="IPR011990">
    <property type="entry name" value="TPR-like_helical_dom_sf"/>
</dbReference>
<dbReference type="InterPro" id="IPR019734">
    <property type="entry name" value="TPR_rpt"/>
</dbReference>
<evidence type="ECO:0000313" key="2">
    <source>
        <dbReference type="EMBL" id="XBJ29444.1"/>
    </source>
</evidence>
<dbReference type="RefSeq" id="WP_348518703.1">
    <property type="nucleotide sequence ID" value="NZ_CP155620.1"/>
</dbReference>
<dbReference type="Pfam" id="PF13181">
    <property type="entry name" value="TPR_8"/>
    <property type="match status" value="1"/>
</dbReference>